<proteinExistence type="predicted"/>
<protein>
    <submittedName>
        <fullName evidence="2">Uncharacterized protein</fullName>
    </submittedName>
</protein>
<evidence type="ECO:0000313" key="3">
    <source>
        <dbReference type="Proteomes" id="UP000198500"/>
    </source>
</evidence>
<gene>
    <name evidence="2" type="ORF">SAMN05443545_101233</name>
</gene>
<dbReference type="AlphaFoldDB" id="A0A1H2R5G3"/>
<keyword evidence="3" id="KW-1185">Reference proteome</keyword>
<sequence>MTGLMATGNLPLRTDGERRNTPVSAGKRESELEWSPDPGWYVI</sequence>
<feature type="region of interest" description="Disordered" evidence="1">
    <location>
        <begin position="1"/>
        <end position="43"/>
    </location>
</feature>
<reference evidence="2 3" key="1">
    <citation type="submission" date="2016-10" db="EMBL/GenBank/DDBJ databases">
        <authorList>
            <person name="de Groot N.N."/>
        </authorList>
    </citation>
    <scope>NUCLEOTIDE SEQUENCE [LARGE SCALE GENOMIC DNA]</scope>
    <source>
        <strain evidence="2 3">DSM 19219</strain>
    </source>
</reference>
<accession>A0A1H2R5G3</accession>
<dbReference type="EMBL" id="FNNI01000001">
    <property type="protein sequence ID" value="SDW14683.1"/>
    <property type="molecule type" value="Genomic_DNA"/>
</dbReference>
<evidence type="ECO:0000313" key="2">
    <source>
        <dbReference type="EMBL" id="SDW14683.1"/>
    </source>
</evidence>
<evidence type="ECO:0000256" key="1">
    <source>
        <dbReference type="SAM" id="MobiDB-lite"/>
    </source>
</evidence>
<name>A0A1H2R5G3_9GAMM</name>
<organism evidence="2 3">
    <name type="scientific">Aidingimonas halophila</name>
    <dbReference type="NCBI Taxonomy" id="574349"/>
    <lineage>
        <taxon>Bacteria</taxon>
        <taxon>Pseudomonadati</taxon>
        <taxon>Pseudomonadota</taxon>
        <taxon>Gammaproteobacteria</taxon>
        <taxon>Oceanospirillales</taxon>
        <taxon>Halomonadaceae</taxon>
        <taxon>Aidingimonas</taxon>
    </lineage>
</organism>
<dbReference type="Proteomes" id="UP000198500">
    <property type="component" value="Unassembled WGS sequence"/>
</dbReference>
<feature type="compositionally biased region" description="Basic and acidic residues" evidence="1">
    <location>
        <begin position="14"/>
        <end position="31"/>
    </location>
</feature>